<keyword evidence="9" id="KW-1185">Reference proteome</keyword>
<keyword evidence="3 4" id="KW-0975">Bacterial flagellum</keyword>
<evidence type="ECO:0000313" key="8">
    <source>
        <dbReference type="EMBL" id="MBK4735689.1"/>
    </source>
</evidence>
<dbReference type="Proteomes" id="UP000622890">
    <property type="component" value="Unassembled WGS sequence"/>
</dbReference>
<dbReference type="PANTHER" id="PTHR30435">
    <property type="entry name" value="FLAGELLAR PROTEIN"/>
    <property type="match status" value="1"/>
</dbReference>
<evidence type="ECO:0000259" key="5">
    <source>
        <dbReference type="Pfam" id="PF00460"/>
    </source>
</evidence>
<dbReference type="InterPro" id="IPR037925">
    <property type="entry name" value="FlgE/F/G-like"/>
</dbReference>
<feature type="domain" description="Flagellar basal body rod protein N-terminal" evidence="5">
    <location>
        <begin position="5"/>
        <end position="35"/>
    </location>
</feature>
<dbReference type="EMBL" id="JAEPBG010000005">
    <property type="protein sequence ID" value="MBK4735689.1"/>
    <property type="molecule type" value="Genomic_DNA"/>
</dbReference>
<dbReference type="Pfam" id="PF00460">
    <property type="entry name" value="Flg_bb_rod"/>
    <property type="match status" value="1"/>
</dbReference>
<comment type="subcellular location">
    <subcellularLocation>
        <location evidence="1 4">Bacterial flagellum basal body</location>
    </subcellularLocation>
</comment>
<gene>
    <name evidence="8" type="primary">flgG</name>
    <name evidence="8" type="ORF">JJB74_13785</name>
</gene>
<keyword evidence="8" id="KW-0969">Cilium</keyword>
<evidence type="ECO:0000256" key="2">
    <source>
        <dbReference type="ARBA" id="ARBA00009677"/>
    </source>
</evidence>
<protein>
    <submittedName>
        <fullName evidence="8">Flagellar basal body rod protein FlgG</fullName>
    </submittedName>
</protein>
<dbReference type="InterPro" id="IPR019776">
    <property type="entry name" value="Flagellar_basal_body_rod_CS"/>
</dbReference>
<dbReference type="Pfam" id="PF22692">
    <property type="entry name" value="LlgE_F_G_D1"/>
    <property type="match status" value="1"/>
</dbReference>
<dbReference type="NCBIfam" id="TIGR03506">
    <property type="entry name" value="FlgEFG_subfam"/>
    <property type="match status" value="2"/>
</dbReference>
<dbReference type="GO" id="GO:0071978">
    <property type="term" value="P:bacterial-type flagellum-dependent swarming motility"/>
    <property type="evidence" value="ECO:0007669"/>
    <property type="project" value="TreeGrafter"/>
</dbReference>
<accession>A0A934SZP6</accession>
<feature type="domain" description="Flagellar hook protein FlgE/F/G-like D1" evidence="7">
    <location>
        <begin position="92"/>
        <end position="155"/>
    </location>
</feature>
<dbReference type="PROSITE" id="PS00588">
    <property type="entry name" value="FLAGELLA_BB_ROD"/>
    <property type="match status" value="1"/>
</dbReference>
<dbReference type="PANTHER" id="PTHR30435:SF19">
    <property type="entry name" value="FLAGELLAR BASAL-BODY ROD PROTEIN FLGG"/>
    <property type="match status" value="1"/>
</dbReference>
<dbReference type="GO" id="GO:0009425">
    <property type="term" value="C:bacterial-type flagellum basal body"/>
    <property type="evidence" value="ECO:0007669"/>
    <property type="project" value="UniProtKB-SubCell"/>
</dbReference>
<evidence type="ECO:0000256" key="1">
    <source>
        <dbReference type="ARBA" id="ARBA00004117"/>
    </source>
</evidence>
<organism evidence="8 9">
    <name type="scientific">Noviherbaspirillum pedocola</name>
    <dbReference type="NCBI Taxonomy" id="2801341"/>
    <lineage>
        <taxon>Bacteria</taxon>
        <taxon>Pseudomonadati</taxon>
        <taxon>Pseudomonadota</taxon>
        <taxon>Betaproteobacteria</taxon>
        <taxon>Burkholderiales</taxon>
        <taxon>Oxalobacteraceae</taxon>
        <taxon>Noviherbaspirillum</taxon>
    </lineage>
</organism>
<sequence length="258" mass="27103">MPNSLYIGAAGMVAQQLSIDTIANNIANINTPGYKKARVSFRDVYYGGLERAGLSPQSDVQAYAGMGTVAIPLGKAFDQGQLKKTDASSDLAISGDGFVEVVLPDGSSGYVRSPVLQANRDGMLATSDGYVLHQQIAVPSEASALQIDATGRVSASLAGESTATELGQIELVRFINPSGLTPLGENLYGASDKAGDPLRGKPGDEGFGTLLQGYSEGSNVQLNDEMINMTITQHIFNLCAKVFQAGDDMESTVNSLFR</sequence>
<dbReference type="InterPro" id="IPR020013">
    <property type="entry name" value="Flagellar_FlgE/F/G"/>
</dbReference>
<name>A0A934SZP6_9BURK</name>
<keyword evidence="8" id="KW-0282">Flagellum</keyword>
<evidence type="ECO:0000259" key="7">
    <source>
        <dbReference type="Pfam" id="PF22692"/>
    </source>
</evidence>
<dbReference type="InterPro" id="IPR053967">
    <property type="entry name" value="LlgE_F_G-like_D1"/>
</dbReference>
<evidence type="ECO:0000313" key="9">
    <source>
        <dbReference type="Proteomes" id="UP000622890"/>
    </source>
</evidence>
<evidence type="ECO:0000256" key="3">
    <source>
        <dbReference type="ARBA" id="ARBA00023143"/>
    </source>
</evidence>
<dbReference type="AlphaFoldDB" id="A0A934SZP6"/>
<dbReference type="Pfam" id="PF06429">
    <property type="entry name" value="Flg_bbr_C"/>
    <property type="match status" value="1"/>
</dbReference>
<dbReference type="InterPro" id="IPR010930">
    <property type="entry name" value="Flg_bb/hook_C_dom"/>
</dbReference>
<comment type="similarity">
    <text evidence="2 4">Belongs to the flagella basal body rod proteins family.</text>
</comment>
<dbReference type="RefSeq" id="WP_200592464.1">
    <property type="nucleotide sequence ID" value="NZ_JAEPBG010000005.1"/>
</dbReference>
<feature type="domain" description="Flagellar basal-body/hook protein C-terminal" evidence="6">
    <location>
        <begin position="212"/>
        <end position="256"/>
    </location>
</feature>
<reference evidence="8" key="1">
    <citation type="submission" date="2021-01" db="EMBL/GenBank/DDBJ databases">
        <title>Genome sequence of strain Noviherbaspirillum sp. DKR-6.</title>
        <authorList>
            <person name="Chaudhary D.K."/>
        </authorList>
    </citation>
    <scope>NUCLEOTIDE SEQUENCE</scope>
    <source>
        <strain evidence="8">DKR-6</strain>
    </source>
</reference>
<dbReference type="InterPro" id="IPR001444">
    <property type="entry name" value="Flag_bb_rod_N"/>
</dbReference>
<comment type="caution">
    <text evidence="8">The sequence shown here is derived from an EMBL/GenBank/DDBJ whole genome shotgun (WGS) entry which is preliminary data.</text>
</comment>
<keyword evidence="8" id="KW-0966">Cell projection</keyword>
<evidence type="ECO:0000259" key="6">
    <source>
        <dbReference type="Pfam" id="PF06429"/>
    </source>
</evidence>
<proteinExistence type="inferred from homology"/>
<evidence type="ECO:0000256" key="4">
    <source>
        <dbReference type="RuleBase" id="RU362116"/>
    </source>
</evidence>
<dbReference type="SUPFAM" id="SSF117143">
    <property type="entry name" value="Flagellar hook protein flgE"/>
    <property type="match status" value="1"/>
</dbReference>